<sequence>MKLPLIVTHNVPQGSEAPLPKELEVTFKSINSKYSNKTEWSDDWAKNALEWLKSPLSVEADVIIKGKMYFPKTGHGLLWQKVYGILASRFEKKRKMVSRRNFSG</sequence>
<proteinExistence type="predicted"/>
<dbReference type="Proteomes" id="UP000025227">
    <property type="component" value="Unplaced"/>
</dbReference>
<dbReference type="AlphaFoldDB" id="A0A7I4YYX4"/>
<keyword evidence="1" id="KW-1185">Reference proteome</keyword>
<accession>A0A7I4YYX4</accession>
<evidence type="ECO:0000313" key="2">
    <source>
        <dbReference type="WBParaSite" id="HCON_00159482-00001"/>
    </source>
</evidence>
<organism evidence="1 2">
    <name type="scientific">Haemonchus contortus</name>
    <name type="common">Barber pole worm</name>
    <dbReference type="NCBI Taxonomy" id="6289"/>
    <lineage>
        <taxon>Eukaryota</taxon>
        <taxon>Metazoa</taxon>
        <taxon>Ecdysozoa</taxon>
        <taxon>Nematoda</taxon>
        <taxon>Chromadorea</taxon>
        <taxon>Rhabditida</taxon>
        <taxon>Rhabditina</taxon>
        <taxon>Rhabditomorpha</taxon>
        <taxon>Strongyloidea</taxon>
        <taxon>Trichostrongylidae</taxon>
        <taxon>Haemonchus</taxon>
    </lineage>
</organism>
<name>A0A7I4YYX4_HAECO</name>
<dbReference type="WBParaSite" id="HCON_00159482-00001">
    <property type="protein sequence ID" value="HCON_00159482-00001"/>
    <property type="gene ID" value="HCON_00159482"/>
</dbReference>
<protein>
    <submittedName>
        <fullName evidence="2">Transposase</fullName>
    </submittedName>
</protein>
<reference evidence="2" key="1">
    <citation type="submission" date="2020-12" db="UniProtKB">
        <authorList>
            <consortium name="WormBaseParasite"/>
        </authorList>
    </citation>
    <scope>IDENTIFICATION</scope>
    <source>
        <strain evidence="2">MHco3</strain>
    </source>
</reference>
<evidence type="ECO:0000313" key="1">
    <source>
        <dbReference type="Proteomes" id="UP000025227"/>
    </source>
</evidence>